<comment type="similarity">
    <text evidence="1">Belongs to the LOR family.</text>
</comment>
<sequence length="373" mass="42986">MAKVFPHSQRPVLEPYVSSEKETFTIWMKSLVCQTNGCTVFDSNGDIVYRIDNYDKKCSNKVYLMDLRGRVLVTIRRKRLQILGCWYGYRWDSDAKEEKPWFQVKQYGRLICTGSFACQVTVGFDKYWVVKLGSKQAFRIVNIAREVIAEVKQKQLSSGILMGEDVLTLVVEPHVDHSLIMAIVTVYGLINYKLPETFTIWMKSLVMQTNGCTVYNENGDVVYRVDNYDKKGRNKVYLMDLRGKVLFTILRRKLFLYRQWRGYRGDGLKLRNQKPYFQVKKTEIFQGNLSCRITVRSREAPESCHYKLEALAGKLAFKITNSNGEIVAEAKRKQSSSGVLLGDDVLTLVVEPHADHSFIIGLVTVYGLMHHKL</sequence>
<proteinExistence type="inferred from homology"/>
<keyword evidence="3" id="KW-1185">Reference proteome</keyword>
<dbReference type="InterPro" id="IPR007612">
    <property type="entry name" value="LOR"/>
</dbReference>
<dbReference type="AlphaFoldDB" id="A0A835KE79"/>
<comment type="caution">
    <text evidence="2">The sequence shown here is derived from an EMBL/GenBank/DDBJ whole genome shotgun (WGS) entry which is preliminary data.</text>
</comment>
<gene>
    <name evidence="2" type="ORF">SADUNF_Sadunf03G0092900</name>
</gene>
<dbReference type="PANTHER" id="PTHR31087:SF153">
    <property type="entry name" value="PROTEIN LURP-ONE-RELATED 11"/>
    <property type="match status" value="1"/>
</dbReference>
<dbReference type="Gene3D" id="2.40.160.200">
    <property type="entry name" value="LURP1-related"/>
    <property type="match status" value="2"/>
</dbReference>
<dbReference type="SUPFAM" id="SSF54518">
    <property type="entry name" value="Tubby C-terminal domain-like"/>
    <property type="match status" value="2"/>
</dbReference>
<evidence type="ECO:0000313" key="3">
    <source>
        <dbReference type="Proteomes" id="UP000657918"/>
    </source>
</evidence>
<accession>A0A835KE79</accession>
<dbReference type="Pfam" id="PF04525">
    <property type="entry name" value="LOR"/>
    <property type="match status" value="2"/>
</dbReference>
<evidence type="ECO:0000256" key="1">
    <source>
        <dbReference type="ARBA" id="ARBA00005437"/>
    </source>
</evidence>
<dbReference type="Proteomes" id="UP000657918">
    <property type="component" value="Unassembled WGS sequence"/>
</dbReference>
<organism evidence="2 3">
    <name type="scientific">Salix dunnii</name>
    <dbReference type="NCBI Taxonomy" id="1413687"/>
    <lineage>
        <taxon>Eukaryota</taxon>
        <taxon>Viridiplantae</taxon>
        <taxon>Streptophyta</taxon>
        <taxon>Embryophyta</taxon>
        <taxon>Tracheophyta</taxon>
        <taxon>Spermatophyta</taxon>
        <taxon>Magnoliopsida</taxon>
        <taxon>eudicotyledons</taxon>
        <taxon>Gunneridae</taxon>
        <taxon>Pentapetalae</taxon>
        <taxon>rosids</taxon>
        <taxon>fabids</taxon>
        <taxon>Malpighiales</taxon>
        <taxon>Salicaceae</taxon>
        <taxon>Saliceae</taxon>
        <taxon>Salix</taxon>
    </lineage>
</organism>
<dbReference type="OrthoDB" id="652749at2759"/>
<reference evidence="2 3" key="1">
    <citation type="submission" date="2020-10" db="EMBL/GenBank/DDBJ databases">
        <title>Plant Genome Project.</title>
        <authorList>
            <person name="Zhang R.-G."/>
        </authorList>
    </citation>
    <scope>NUCLEOTIDE SEQUENCE [LARGE SCALE GENOMIC DNA]</scope>
    <source>
        <strain evidence="2">FAFU-HL-1</strain>
        <tissue evidence="2">Leaf</tissue>
    </source>
</reference>
<name>A0A835KE79_9ROSI</name>
<evidence type="ECO:0000313" key="2">
    <source>
        <dbReference type="EMBL" id="KAF9685812.1"/>
    </source>
</evidence>
<dbReference type="PANTHER" id="PTHR31087">
    <property type="match status" value="1"/>
</dbReference>
<protein>
    <submittedName>
        <fullName evidence="2">Uncharacterized protein</fullName>
    </submittedName>
</protein>
<dbReference type="InterPro" id="IPR025659">
    <property type="entry name" value="Tubby-like_C"/>
</dbReference>
<dbReference type="InterPro" id="IPR038595">
    <property type="entry name" value="LOR_sf"/>
</dbReference>
<dbReference type="EMBL" id="JADGMS010000003">
    <property type="protein sequence ID" value="KAF9685812.1"/>
    <property type="molecule type" value="Genomic_DNA"/>
</dbReference>